<evidence type="ECO:0000313" key="2">
    <source>
        <dbReference type="EMBL" id="GAA4263859.1"/>
    </source>
</evidence>
<dbReference type="InterPro" id="IPR049511">
    <property type="entry name" value="PGH-like_rpt"/>
</dbReference>
<evidence type="ECO:0000313" key="3">
    <source>
        <dbReference type="Proteomes" id="UP001500620"/>
    </source>
</evidence>
<dbReference type="Pfam" id="PF17660">
    <property type="entry name" value="BTRD1"/>
    <property type="match status" value="5"/>
</dbReference>
<accession>A0ABP8DW04</accession>
<dbReference type="EMBL" id="BAABAT010000082">
    <property type="protein sequence ID" value="GAA4263859.1"/>
    <property type="molecule type" value="Genomic_DNA"/>
</dbReference>
<sequence>MLAGGVDGSDAPSDGAGVGGGTPRLPSPAGGDGASSPFAAGAAEVVRTAVPVADYHTLFTQAVTAKYRPVWLDGFDVGAAAYFNVVFHPDTGSTTWFEYTEMSAGGYQNRFDTLKGQGFQLTFVESYLNNGQVRYAAIWEKSASAVSAAFHGYSAAAYQSMLDSQTAAGYVPAQVSVVSVGGALSYSGLLVKRSLGASWRLKSTLTDSEYQTLFNETTKAGLGLAYVNAYTVNGSPRFVALFAGSASAPSTARHGLTITAFTSQTATLAKDGYATQAVSGYAVNGSTLLIAYWSK</sequence>
<organism evidence="2 3">
    <name type="scientific">Dactylosporangium darangshiense</name>
    <dbReference type="NCBI Taxonomy" id="579108"/>
    <lineage>
        <taxon>Bacteria</taxon>
        <taxon>Bacillati</taxon>
        <taxon>Actinomycetota</taxon>
        <taxon>Actinomycetes</taxon>
        <taxon>Micromonosporales</taxon>
        <taxon>Micromonosporaceae</taxon>
        <taxon>Dactylosporangium</taxon>
    </lineage>
</organism>
<dbReference type="Proteomes" id="UP001500620">
    <property type="component" value="Unassembled WGS sequence"/>
</dbReference>
<protein>
    <submittedName>
        <fullName evidence="2">Uncharacterized protein</fullName>
    </submittedName>
</protein>
<keyword evidence="3" id="KW-1185">Reference proteome</keyword>
<name>A0ABP8DW04_9ACTN</name>
<evidence type="ECO:0000256" key="1">
    <source>
        <dbReference type="SAM" id="MobiDB-lite"/>
    </source>
</evidence>
<comment type="caution">
    <text evidence="2">The sequence shown here is derived from an EMBL/GenBank/DDBJ whole genome shotgun (WGS) entry which is preliminary data.</text>
</comment>
<feature type="region of interest" description="Disordered" evidence="1">
    <location>
        <begin position="1"/>
        <end position="36"/>
    </location>
</feature>
<reference evidence="3" key="1">
    <citation type="journal article" date="2019" name="Int. J. Syst. Evol. Microbiol.">
        <title>The Global Catalogue of Microorganisms (GCM) 10K type strain sequencing project: providing services to taxonomists for standard genome sequencing and annotation.</title>
        <authorList>
            <consortium name="The Broad Institute Genomics Platform"/>
            <consortium name="The Broad Institute Genome Sequencing Center for Infectious Disease"/>
            <person name="Wu L."/>
            <person name="Ma J."/>
        </authorList>
    </citation>
    <scope>NUCLEOTIDE SEQUENCE [LARGE SCALE GENOMIC DNA]</scope>
    <source>
        <strain evidence="3">JCM 17441</strain>
    </source>
</reference>
<proteinExistence type="predicted"/>
<gene>
    <name evidence="2" type="ORF">GCM10022255_112220</name>
</gene>